<evidence type="ECO:0000313" key="2">
    <source>
        <dbReference type="Proteomes" id="UP000193920"/>
    </source>
</evidence>
<comment type="caution">
    <text evidence="1">The sequence shown here is derived from an EMBL/GenBank/DDBJ whole genome shotgun (WGS) entry which is preliminary data.</text>
</comment>
<reference evidence="1 2" key="1">
    <citation type="submission" date="2016-08" db="EMBL/GenBank/DDBJ databases">
        <title>A Parts List for Fungal Cellulosomes Revealed by Comparative Genomics.</title>
        <authorList>
            <consortium name="DOE Joint Genome Institute"/>
            <person name="Haitjema C.H."/>
            <person name="Gilmore S.P."/>
            <person name="Henske J.K."/>
            <person name="Solomon K.V."/>
            <person name="De Groot R."/>
            <person name="Kuo A."/>
            <person name="Mondo S.J."/>
            <person name="Salamov A.A."/>
            <person name="Labutti K."/>
            <person name="Zhao Z."/>
            <person name="Chiniquy J."/>
            <person name="Barry K."/>
            <person name="Brewer H.M."/>
            <person name="Purvine S.O."/>
            <person name="Wright A.T."/>
            <person name="Boxma B."/>
            <person name="Van Alen T."/>
            <person name="Hackstein J.H."/>
            <person name="Baker S.E."/>
            <person name="Grigoriev I.V."/>
            <person name="O'Malley M.A."/>
        </authorList>
    </citation>
    <scope>NUCLEOTIDE SEQUENCE [LARGE SCALE GENOMIC DNA]</scope>
    <source>
        <strain evidence="1 2">G1</strain>
    </source>
</reference>
<dbReference type="EMBL" id="MCOG01000263">
    <property type="protein sequence ID" value="ORY21546.1"/>
    <property type="molecule type" value="Genomic_DNA"/>
</dbReference>
<organism evidence="1 2">
    <name type="scientific">Neocallimastix californiae</name>
    <dbReference type="NCBI Taxonomy" id="1754190"/>
    <lineage>
        <taxon>Eukaryota</taxon>
        <taxon>Fungi</taxon>
        <taxon>Fungi incertae sedis</taxon>
        <taxon>Chytridiomycota</taxon>
        <taxon>Chytridiomycota incertae sedis</taxon>
        <taxon>Neocallimastigomycetes</taxon>
        <taxon>Neocallimastigales</taxon>
        <taxon>Neocallimastigaceae</taxon>
        <taxon>Neocallimastix</taxon>
    </lineage>
</organism>
<name>A0A1Y2AGB6_9FUNG</name>
<dbReference type="AlphaFoldDB" id="A0A1Y2AGB6"/>
<protein>
    <submittedName>
        <fullName evidence="1">Uncharacterized protein</fullName>
    </submittedName>
</protein>
<dbReference type="Proteomes" id="UP000193920">
    <property type="component" value="Unassembled WGS sequence"/>
</dbReference>
<dbReference type="OrthoDB" id="10438592at2759"/>
<accession>A0A1Y2AGB6</accession>
<evidence type="ECO:0000313" key="1">
    <source>
        <dbReference type="EMBL" id="ORY21546.1"/>
    </source>
</evidence>
<proteinExistence type="predicted"/>
<gene>
    <name evidence="1" type="ORF">LY90DRAFT_516039</name>
</gene>
<sequence length="407" mass="47529">MASRVQNVNGNLSNILSKEQNLKYNVVKPSKLGESNLKRDISIDNFKKLTHISSYNESNIKNSENTLNWDDESVNDDHHHYNNSLELPNEKNYASFRSLNEINNKNIGSGSKNDNSQKYKSFDNKLERSVILKTNYEDLTQLDSSLSLYDDNVEEEEKYMLKCPSCPEKVFRKSDDMTVFEKNNEEIDFYTNEKVVSNNCWSEISKLRHYASMLELYSAFNKKSKLTYNFMEEFALGEGINYLSDFGFHDSDHLLNSKEEGFYPLKHSNDYIHDLDDSDSDFDSDSDRGDITNYMNQKRKIIEKLKNDSEPNKSSSNDLHYSTDLNTIDDSKNTLISSFNSLQINQNFGSDEKINRILEVFDFIKEYKKLVNSVSIKFTKNKILINNKPLENRHRYSLDDYQVMYKL</sequence>
<keyword evidence="2" id="KW-1185">Reference proteome</keyword>